<sequence>MANSSDYTTLNQFPRLTQKEQLQTSKILQALDETLDRLLPEKDPLETFLIALKRRCISTQIKEISSMLPTQPELILVTEPIQLEPGTLVVVESRLGWDINFNDLYLIEEIKGDSYLVRDNGYGKAWNYTYNKFWTTILAKQEQGCNAYIMFPNHPEYWSAKIQLGINPPHPKKEIARVAVDARKVIREMVDWRDMLKTQDHLVFHNCQEKLVPVALEGYINEIPVEEIENTDFLNRSDSQYANLFSDITFLFKTEKGRLVNMNYNELVNQRWVQSEMGY</sequence>
<organism evidence="1 2">
    <name type="scientific">Gloeothece citriformis (strain PCC 7424)</name>
    <name type="common">Cyanothece sp. (strain PCC 7424)</name>
    <dbReference type="NCBI Taxonomy" id="65393"/>
    <lineage>
        <taxon>Bacteria</taxon>
        <taxon>Bacillati</taxon>
        <taxon>Cyanobacteriota</taxon>
        <taxon>Cyanophyceae</taxon>
        <taxon>Oscillatoriophycideae</taxon>
        <taxon>Chroococcales</taxon>
        <taxon>Aphanothecaceae</taxon>
        <taxon>Gloeothece</taxon>
        <taxon>Gloeothece citriformis</taxon>
    </lineage>
</organism>
<dbReference type="HOGENOM" id="CLU_996464_0_0_3"/>
<dbReference type="RefSeq" id="WP_015956580.1">
    <property type="nucleotide sequence ID" value="NC_011729.1"/>
</dbReference>
<dbReference type="KEGG" id="cyc:PCC7424_4635"/>
<dbReference type="AlphaFoldDB" id="B7KBL9"/>
<keyword evidence="2" id="KW-1185">Reference proteome</keyword>
<reference evidence="2" key="1">
    <citation type="journal article" date="2011" name="MBio">
        <title>Novel metabolic attributes of the genus Cyanothece, comprising a group of unicellular nitrogen-fixing Cyanobacteria.</title>
        <authorList>
            <person name="Bandyopadhyay A."/>
            <person name="Elvitigala T."/>
            <person name="Welsh E."/>
            <person name="Stockel J."/>
            <person name="Liberton M."/>
            <person name="Min H."/>
            <person name="Sherman L.A."/>
            <person name="Pakrasi H.B."/>
        </authorList>
    </citation>
    <scope>NUCLEOTIDE SEQUENCE [LARGE SCALE GENOMIC DNA]</scope>
    <source>
        <strain evidence="2">PCC 7424</strain>
    </source>
</reference>
<evidence type="ECO:0000313" key="1">
    <source>
        <dbReference type="EMBL" id="ACK72997.1"/>
    </source>
</evidence>
<accession>B7KBL9</accession>
<proteinExistence type="predicted"/>
<protein>
    <submittedName>
        <fullName evidence="1">Uncharacterized protein</fullName>
    </submittedName>
</protein>
<dbReference type="Proteomes" id="UP000002384">
    <property type="component" value="Chromosome"/>
</dbReference>
<evidence type="ECO:0000313" key="2">
    <source>
        <dbReference type="Proteomes" id="UP000002384"/>
    </source>
</evidence>
<dbReference type="EMBL" id="CP001291">
    <property type="protein sequence ID" value="ACK72997.1"/>
    <property type="molecule type" value="Genomic_DNA"/>
</dbReference>
<name>B7KBL9_GLOC7</name>
<gene>
    <name evidence="1" type="ordered locus">PCC7424_4635</name>
</gene>